<dbReference type="PANTHER" id="PTHR31136">
    <property type="entry name" value="DUF1338 DOMAIN-CONTAINING PROTEIN"/>
    <property type="match status" value="1"/>
</dbReference>
<accession>A0A1Z4KGD2</accession>
<evidence type="ECO:0000313" key="9">
    <source>
        <dbReference type="Proteomes" id="UP000217507"/>
    </source>
</evidence>
<evidence type="ECO:0000256" key="4">
    <source>
        <dbReference type="ARBA" id="ARBA00023004"/>
    </source>
</evidence>
<evidence type="ECO:0000256" key="1">
    <source>
        <dbReference type="ARBA" id="ARBA00001954"/>
    </source>
</evidence>
<dbReference type="EC" id="1.13.11.93" evidence="6"/>
<dbReference type="SMART" id="SM01150">
    <property type="entry name" value="DUF1338"/>
    <property type="match status" value="1"/>
</dbReference>
<keyword evidence="3" id="KW-0560">Oxidoreductase</keyword>
<evidence type="ECO:0000256" key="2">
    <source>
        <dbReference type="ARBA" id="ARBA00022964"/>
    </source>
</evidence>
<sequence length="313" mass="35512">MTPRTALNLFSLLWQNYSARVTYARTYQQMITSAGGTVANDHIAFRSLRLSIDRPQGKVNLGIGYLSQIAEALGYEPAGEYIFPQTHLYALHYRHPQQAEFDLPKLFISELIVDELPDKIAQLIVQTVSTIPDNFTSPVKYFHQEKGNDEVIAQQLQKVFTRPWLTPRRSVVEEVNNITQYGAWVLLHGYAVNHFTGYVNRHQTPEYADIDHTARGLANLGVPMKAEIEGDVTWGLRQTATQAVKEMVTVIDDISGQEVEIPWTYAYYEVAQRYPLQVEPGKEALFDGFLGNNAQQLFEMTRLAECDTARIGK</sequence>
<comment type="similarity">
    <text evidence="5">Belongs to the 2-oxoadipate dioxygenase/decarboxylase family.</text>
</comment>
<dbReference type="PANTHER" id="PTHR31136:SF5">
    <property type="entry name" value="2-OXOADIPATE DIOXYGENASE_DECARBOXYLASE, CHLOROPLASTIC"/>
    <property type="match status" value="1"/>
</dbReference>
<dbReference type="CDD" id="cd16350">
    <property type="entry name" value="VOC_like"/>
    <property type="match status" value="1"/>
</dbReference>
<proteinExistence type="inferred from homology"/>
<dbReference type="Gene3D" id="3.10.180.50">
    <property type="match status" value="1"/>
</dbReference>
<evidence type="ECO:0000313" key="8">
    <source>
        <dbReference type="EMBL" id="BAY68024.1"/>
    </source>
</evidence>
<name>A0A1Z4KGD2_ANAVA</name>
<evidence type="ECO:0000256" key="3">
    <source>
        <dbReference type="ARBA" id="ARBA00023002"/>
    </source>
</evidence>
<dbReference type="InterPro" id="IPR009770">
    <property type="entry name" value="HGLS"/>
</dbReference>
<dbReference type="AlphaFoldDB" id="A0A1Z4KGD2"/>
<comment type="cofactor">
    <cofactor evidence="1">
        <name>Fe(2+)</name>
        <dbReference type="ChEBI" id="CHEBI:29033"/>
    </cofactor>
</comment>
<evidence type="ECO:0000256" key="6">
    <source>
        <dbReference type="ARBA" id="ARBA00035023"/>
    </source>
</evidence>
<evidence type="ECO:0000256" key="5">
    <source>
        <dbReference type="ARBA" id="ARBA00035013"/>
    </source>
</evidence>
<evidence type="ECO:0000256" key="7">
    <source>
        <dbReference type="ARBA" id="ARBA00035045"/>
    </source>
</evidence>
<keyword evidence="2" id="KW-0223">Dioxygenase</keyword>
<reference evidence="8 9" key="1">
    <citation type="submission" date="2017-06" db="EMBL/GenBank/DDBJ databases">
        <title>Genome sequencing of cyanobaciteial culture collection at National Institute for Environmental Studies (NIES).</title>
        <authorList>
            <person name="Hirose Y."/>
            <person name="Shimura Y."/>
            <person name="Fujisawa T."/>
            <person name="Nakamura Y."/>
            <person name="Kawachi M."/>
        </authorList>
    </citation>
    <scope>NUCLEOTIDE SEQUENCE [LARGE SCALE GENOMIC DNA]</scope>
    <source>
        <strain evidence="8 9">NIES-23</strain>
    </source>
</reference>
<protein>
    <recommendedName>
        <fullName evidence="6">2-oxoadipate dioxygenase/decarboxylase</fullName>
        <ecNumber evidence="6">1.13.11.93</ecNumber>
    </recommendedName>
    <alternativeName>
        <fullName evidence="7">2-hydroxyglutarate synthase</fullName>
    </alternativeName>
</protein>
<dbReference type="Pfam" id="PF07063">
    <property type="entry name" value="HGLS"/>
    <property type="match status" value="1"/>
</dbReference>
<dbReference type="GO" id="GO:0051213">
    <property type="term" value="F:dioxygenase activity"/>
    <property type="evidence" value="ECO:0007669"/>
    <property type="project" value="UniProtKB-KW"/>
</dbReference>
<organism evidence="8 9">
    <name type="scientific">Trichormus variabilis NIES-23</name>
    <dbReference type="NCBI Taxonomy" id="1973479"/>
    <lineage>
        <taxon>Bacteria</taxon>
        <taxon>Bacillati</taxon>
        <taxon>Cyanobacteriota</taxon>
        <taxon>Cyanophyceae</taxon>
        <taxon>Nostocales</taxon>
        <taxon>Nostocaceae</taxon>
        <taxon>Trichormus</taxon>
    </lineage>
</organism>
<dbReference type="Proteomes" id="UP000217507">
    <property type="component" value="Chromosome"/>
</dbReference>
<keyword evidence="4" id="KW-0408">Iron</keyword>
<gene>
    <name evidence="8" type="ORF">NIES23_08070</name>
</gene>
<dbReference type="EMBL" id="AP018216">
    <property type="protein sequence ID" value="BAY68024.1"/>
    <property type="molecule type" value="Genomic_DNA"/>
</dbReference>